<accession>A0A1T5HCG4</accession>
<protein>
    <submittedName>
        <fullName evidence="1">Uncharacterized small protein</fullName>
    </submittedName>
</protein>
<dbReference type="STRING" id="651661.SAMN05660293_05286"/>
<dbReference type="InterPro" id="IPR019226">
    <property type="entry name" value="DUF2158"/>
</dbReference>
<dbReference type="Proteomes" id="UP000190897">
    <property type="component" value="Unassembled WGS sequence"/>
</dbReference>
<evidence type="ECO:0000313" key="1">
    <source>
        <dbReference type="EMBL" id="SKC18221.1"/>
    </source>
</evidence>
<evidence type="ECO:0000313" key="2">
    <source>
        <dbReference type="Proteomes" id="UP000190897"/>
    </source>
</evidence>
<dbReference type="Pfam" id="PF09926">
    <property type="entry name" value="DUF2158"/>
    <property type="match status" value="1"/>
</dbReference>
<dbReference type="RefSeq" id="WP_082217711.1">
    <property type="nucleotide sequence ID" value="NZ_FUZA01000010.1"/>
</dbReference>
<reference evidence="2" key="1">
    <citation type="submission" date="2017-02" db="EMBL/GenBank/DDBJ databases">
        <authorList>
            <person name="Varghese N."/>
            <person name="Submissions S."/>
        </authorList>
    </citation>
    <scope>NUCLEOTIDE SEQUENCE [LARGE SCALE GENOMIC DNA]</scope>
    <source>
        <strain evidence="2">DSM 22270</strain>
    </source>
</reference>
<dbReference type="EMBL" id="FUZA01000010">
    <property type="protein sequence ID" value="SKC18221.1"/>
    <property type="molecule type" value="Genomic_DNA"/>
</dbReference>
<keyword evidence="2" id="KW-1185">Reference proteome</keyword>
<sequence length="74" mass="8588">MNQQEDIQIGDVVWLKSGSPSMTVDGFHQTSKNFYRCFWFNEEGNAVSEYFNQLSLTTIENELKFSVKSKSENQ</sequence>
<proteinExistence type="predicted"/>
<gene>
    <name evidence="1" type="ORF">SAMN05660293_05286</name>
</gene>
<name>A0A1T5HCG4_9BACT</name>
<dbReference type="OrthoDB" id="1264301at2"/>
<organism evidence="1 2">
    <name type="scientific">Dyadobacter psychrophilus</name>
    <dbReference type="NCBI Taxonomy" id="651661"/>
    <lineage>
        <taxon>Bacteria</taxon>
        <taxon>Pseudomonadati</taxon>
        <taxon>Bacteroidota</taxon>
        <taxon>Cytophagia</taxon>
        <taxon>Cytophagales</taxon>
        <taxon>Spirosomataceae</taxon>
        <taxon>Dyadobacter</taxon>
    </lineage>
</organism>
<dbReference type="AlphaFoldDB" id="A0A1T5HCG4"/>